<feature type="domain" description="PIN" evidence="5">
    <location>
        <begin position="4"/>
        <end position="119"/>
    </location>
</feature>
<sequence>MTSILLDTNALLWLASTPEGITSAARKVLEHQGNELLVSAVSAWEVAIKTRIGRLNGTPLLSAWDDVLAGMNATEVVINAADATMAGQLDWEHKDPFDRMIVAQAAHRGLTITTSDSQVAQGSLTPALLTR</sequence>
<reference evidence="6 7" key="1">
    <citation type="journal article" date="2021" name="Sci. Rep.">
        <title>Phenotypic and genomic hallmarks of a novel, potentially pathogenic rapidly growing Mycobacterium species related to the Mycobacterium fortuitum complex.</title>
        <authorList>
            <person name="Gharbi R."/>
            <person name="Khanna V."/>
            <person name="Frigui W."/>
            <person name="Mhenni B."/>
            <person name="Brosch R."/>
            <person name="Mardassi H."/>
        </authorList>
    </citation>
    <scope>NUCLEOTIDE SEQUENCE [LARGE SCALE GENOMIC DNA]</scope>
    <source>
        <strain evidence="6 7">TNTM28</strain>
    </source>
</reference>
<dbReference type="EMBL" id="VOMB01000021">
    <property type="protein sequence ID" value="MBU9766064.1"/>
    <property type="molecule type" value="Genomic_DNA"/>
</dbReference>
<dbReference type="InterPro" id="IPR002716">
    <property type="entry name" value="PIN_dom"/>
</dbReference>
<evidence type="ECO:0000313" key="7">
    <source>
        <dbReference type="Proteomes" id="UP000812982"/>
    </source>
</evidence>
<gene>
    <name evidence="6" type="ORF">FR943_19735</name>
</gene>
<dbReference type="PANTHER" id="PTHR36173">
    <property type="entry name" value="RIBONUCLEASE VAPC16-RELATED"/>
    <property type="match status" value="1"/>
</dbReference>
<evidence type="ECO:0000256" key="4">
    <source>
        <dbReference type="ARBA" id="ARBA00022842"/>
    </source>
</evidence>
<dbReference type="PANTHER" id="PTHR36173:SF2">
    <property type="entry name" value="RIBONUCLEASE VAPC16"/>
    <property type="match status" value="1"/>
</dbReference>
<keyword evidence="4" id="KW-0460">Magnesium</keyword>
<keyword evidence="2" id="KW-0479">Metal-binding</keyword>
<dbReference type="Proteomes" id="UP000812982">
    <property type="component" value="Unassembled WGS sequence"/>
</dbReference>
<evidence type="ECO:0000259" key="5">
    <source>
        <dbReference type="Pfam" id="PF01850"/>
    </source>
</evidence>
<evidence type="ECO:0000313" key="6">
    <source>
        <dbReference type="EMBL" id="MBU9766064.1"/>
    </source>
</evidence>
<organism evidence="6 7">
    <name type="scientific">[Mycobacterium] fortunisiensis</name>
    <dbReference type="NCBI Taxonomy" id="2600579"/>
    <lineage>
        <taxon>Bacteria</taxon>
        <taxon>Bacillati</taxon>
        <taxon>Actinomycetota</taxon>
        <taxon>Actinomycetes</taxon>
        <taxon>Mycobacteriales</taxon>
        <taxon>Mycobacteriaceae</taxon>
        <taxon>Mycolicibacterium</taxon>
    </lineage>
</organism>
<dbReference type="RefSeq" id="WP_217159907.1">
    <property type="nucleotide sequence ID" value="NZ_VOMB01000021.1"/>
</dbReference>
<keyword evidence="7" id="KW-1185">Reference proteome</keyword>
<dbReference type="CDD" id="cd09872">
    <property type="entry name" value="PIN_Sll0205-like"/>
    <property type="match status" value="1"/>
</dbReference>
<dbReference type="InterPro" id="IPR041705">
    <property type="entry name" value="PIN_Sll0205"/>
</dbReference>
<evidence type="ECO:0000256" key="1">
    <source>
        <dbReference type="ARBA" id="ARBA00022722"/>
    </source>
</evidence>
<protein>
    <submittedName>
        <fullName evidence="6">Type II toxin-antitoxin system VapC family toxin</fullName>
    </submittedName>
</protein>
<keyword evidence="1" id="KW-0540">Nuclease</keyword>
<dbReference type="Pfam" id="PF01850">
    <property type="entry name" value="PIN"/>
    <property type="match status" value="1"/>
</dbReference>
<dbReference type="InterPro" id="IPR052919">
    <property type="entry name" value="TA_system_RNase"/>
</dbReference>
<name>A0ABS6KR13_9MYCO</name>
<comment type="caution">
    <text evidence="6">The sequence shown here is derived from an EMBL/GenBank/DDBJ whole genome shotgun (WGS) entry which is preliminary data.</text>
</comment>
<evidence type="ECO:0000256" key="3">
    <source>
        <dbReference type="ARBA" id="ARBA00022801"/>
    </source>
</evidence>
<evidence type="ECO:0000256" key="2">
    <source>
        <dbReference type="ARBA" id="ARBA00022723"/>
    </source>
</evidence>
<accession>A0ABS6KR13</accession>
<proteinExistence type="predicted"/>
<keyword evidence="3" id="KW-0378">Hydrolase</keyword>